<protein>
    <recommendedName>
        <fullName evidence="4">PB1 domain-containing protein</fullName>
    </recommendedName>
</protein>
<proteinExistence type="predicted"/>
<dbReference type="STRING" id="765440.A0A0C3G7C5"/>
<dbReference type="Proteomes" id="UP000054166">
    <property type="component" value="Unassembled WGS sequence"/>
</dbReference>
<name>A0A0C3G7C5_PILCF</name>
<feature type="compositionally biased region" description="Polar residues" evidence="1">
    <location>
        <begin position="130"/>
        <end position="143"/>
    </location>
</feature>
<dbReference type="InParanoid" id="A0A0C3G7C5"/>
<dbReference type="HOGENOM" id="CLU_1806920_0_0_1"/>
<evidence type="ECO:0000313" key="3">
    <source>
        <dbReference type="Proteomes" id="UP000054166"/>
    </source>
</evidence>
<accession>A0A0C3G7C5</accession>
<evidence type="ECO:0000256" key="1">
    <source>
        <dbReference type="SAM" id="MobiDB-lite"/>
    </source>
</evidence>
<feature type="region of interest" description="Disordered" evidence="1">
    <location>
        <begin position="112"/>
        <end position="143"/>
    </location>
</feature>
<dbReference type="EMBL" id="KN832970">
    <property type="protein sequence ID" value="KIM92095.1"/>
    <property type="molecule type" value="Genomic_DNA"/>
</dbReference>
<organism evidence="2 3">
    <name type="scientific">Piloderma croceum (strain F 1598)</name>
    <dbReference type="NCBI Taxonomy" id="765440"/>
    <lineage>
        <taxon>Eukaryota</taxon>
        <taxon>Fungi</taxon>
        <taxon>Dikarya</taxon>
        <taxon>Basidiomycota</taxon>
        <taxon>Agaricomycotina</taxon>
        <taxon>Agaricomycetes</taxon>
        <taxon>Agaricomycetidae</taxon>
        <taxon>Atheliales</taxon>
        <taxon>Atheliaceae</taxon>
        <taxon>Piloderma</taxon>
    </lineage>
</organism>
<keyword evidence="3" id="KW-1185">Reference proteome</keyword>
<feature type="compositionally biased region" description="Basic and acidic residues" evidence="1">
    <location>
        <begin position="1"/>
        <end position="23"/>
    </location>
</feature>
<reference evidence="2 3" key="1">
    <citation type="submission" date="2014-04" db="EMBL/GenBank/DDBJ databases">
        <authorList>
            <consortium name="DOE Joint Genome Institute"/>
            <person name="Kuo A."/>
            <person name="Tarkka M."/>
            <person name="Buscot F."/>
            <person name="Kohler A."/>
            <person name="Nagy L.G."/>
            <person name="Floudas D."/>
            <person name="Copeland A."/>
            <person name="Barry K.W."/>
            <person name="Cichocki N."/>
            <person name="Veneault-Fourrey C."/>
            <person name="LaButti K."/>
            <person name="Lindquist E.A."/>
            <person name="Lipzen A."/>
            <person name="Lundell T."/>
            <person name="Morin E."/>
            <person name="Murat C."/>
            <person name="Sun H."/>
            <person name="Tunlid A."/>
            <person name="Henrissat B."/>
            <person name="Grigoriev I.V."/>
            <person name="Hibbett D.S."/>
            <person name="Martin F."/>
            <person name="Nordberg H.P."/>
            <person name="Cantor M.N."/>
            <person name="Hua S.X."/>
        </authorList>
    </citation>
    <scope>NUCLEOTIDE SEQUENCE [LARGE SCALE GENOMIC DNA]</scope>
    <source>
        <strain evidence="2 3">F 1598</strain>
    </source>
</reference>
<evidence type="ECO:0008006" key="4">
    <source>
        <dbReference type="Google" id="ProtNLM"/>
    </source>
</evidence>
<dbReference type="OrthoDB" id="3357439at2759"/>
<sequence length="143" mass="16718">MESKKRKRDDKAQSQDGRDDAHLPRITYHTVHKSFDRLFKERSLEETKRLVRHKLKLASDADVGLEQWREGRLIDLEDDEDFAAFGALARTVRSLEVRVTVDGEGPFMAISHQRNSKRRDHHPSLPRYQYHNNTKAPTTQTLL</sequence>
<dbReference type="AlphaFoldDB" id="A0A0C3G7C5"/>
<reference evidence="3" key="2">
    <citation type="submission" date="2015-01" db="EMBL/GenBank/DDBJ databases">
        <title>Evolutionary Origins and Diversification of the Mycorrhizal Mutualists.</title>
        <authorList>
            <consortium name="DOE Joint Genome Institute"/>
            <consortium name="Mycorrhizal Genomics Consortium"/>
            <person name="Kohler A."/>
            <person name="Kuo A."/>
            <person name="Nagy L.G."/>
            <person name="Floudas D."/>
            <person name="Copeland A."/>
            <person name="Barry K.W."/>
            <person name="Cichocki N."/>
            <person name="Veneault-Fourrey C."/>
            <person name="LaButti K."/>
            <person name="Lindquist E.A."/>
            <person name="Lipzen A."/>
            <person name="Lundell T."/>
            <person name="Morin E."/>
            <person name="Murat C."/>
            <person name="Riley R."/>
            <person name="Ohm R."/>
            <person name="Sun H."/>
            <person name="Tunlid A."/>
            <person name="Henrissat B."/>
            <person name="Grigoriev I.V."/>
            <person name="Hibbett D.S."/>
            <person name="Martin F."/>
        </authorList>
    </citation>
    <scope>NUCLEOTIDE SEQUENCE [LARGE SCALE GENOMIC DNA]</scope>
    <source>
        <strain evidence="3">F 1598</strain>
    </source>
</reference>
<evidence type="ECO:0000313" key="2">
    <source>
        <dbReference type="EMBL" id="KIM92095.1"/>
    </source>
</evidence>
<gene>
    <name evidence="2" type="ORF">PILCRDRAFT_111669</name>
</gene>
<feature type="region of interest" description="Disordered" evidence="1">
    <location>
        <begin position="1"/>
        <end position="25"/>
    </location>
</feature>